<feature type="domain" description="Zinc finger FPG/IleRS-type" evidence="14">
    <location>
        <begin position="910"/>
        <end position="937"/>
    </location>
</feature>
<evidence type="ECO:0000256" key="4">
    <source>
        <dbReference type="ARBA" id="ARBA00022723"/>
    </source>
</evidence>
<dbReference type="Gene3D" id="3.90.740.10">
    <property type="entry name" value="Valyl/Leucyl/Isoleucyl-tRNA synthetase, editing domain"/>
    <property type="match status" value="1"/>
</dbReference>
<feature type="binding site" evidence="12">
    <location>
        <position position="913"/>
    </location>
    <ligand>
        <name>Zn(2+)</name>
        <dbReference type="ChEBI" id="CHEBI:29105"/>
    </ligand>
</feature>
<dbReference type="KEGG" id="rpm:RSPPHO_02897"/>
<dbReference type="InterPro" id="IPR009008">
    <property type="entry name" value="Val/Leu/Ile-tRNA-synth_edit"/>
</dbReference>
<dbReference type="HOGENOM" id="CLU_001493_7_1_5"/>
<dbReference type="InterPro" id="IPR009080">
    <property type="entry name" value="tRNAsynth_Ia_anticodon-bd"/>
</dbReference>
<dbReference type="GO" id="GO:0000049">
    <property type="term" value="F:tRNA binding"/>
    <property type="evidence" value="ECO:0007669"/>
    <property type="project" value="InterPro"/>
</dbReference>
<feature type="binding site" evidence="12">
    <location>
        <position position="932"/>
    </location>
    <ligand>
        <name>Zn(2+)</name>
        <dbReference type="ChEBI" id="CHEBI:29105"/>
    </ligand>
</feature>
<dbReference type="HAMAP" id="MF_02002">
    <property type="entry name" value="Ile_tRNA_synth_type1"/>
    <property type="match status" value="1"/>
</dbReference>
<feature type="binding site" evidence="12">
    <location>
        <position position="619"/>
    </location>
    <ligand>
        <name>ATP</name>
        <dbReference type="ChEBI" id="CHEBI:30616"/>
    </ligand>
</feature>
<proteinExistence type="inferred from homology"/>
<keyword evidence="3 12" id="KW-0436">Ligase</keyword>
<dbReference type="Pfam" id="PF08264">
    <property type="entry name" value="Anticodon_1"/>
    <property type="match status" value="1"/>
</dbReference>
<dbReference type="InterPro" id="IPR013155">
    <property type="entry name" value="M/V/L/I-tRNA-synth_anticd-bd"/>
</dbReference>
<dbReference type="InterPro" id="IPR023585">
    <property type="entry name" value="Ile-tRNA-ligase_type1"/>
</dbReference>
<dbReference type="InterPro" id="IPR033708">
    <property type="entry name" value="Anticodon_Ile_BEm"/>
</dbReference>
<dbReference type="PATRIC" id="fig|1150469.3.peg.3270"/>
<evidence type="ECO:0000256" key="7">
    <source>
        <dbReference type="ARBA" id="ARBA00022840"/>
    </source>
</evidence>
<dbReference type="SUPFAM" id="SSF50677">
    <property type="entry name" value="ValRS/IleRS/LeuRS editing domain"/>
    <property type="match status" value="1"/>
</dbReference>
<evidence type="ECO:0000259" key="13">
    <source>
        <dbReference type="Pfam" id="PF00133"/>
    </source>
</evidence>
<dbReference type="Pfam" id="PF00133">
    <property type="entry name" value="tRNA-synt_1"/>
    <property type="match status" value="1"/>
</dbReference>
<feature type="domain" description="Aminoacyl-tRNA synthetase class Ia" evidence="13">
    <location>
        <begin position="34"/>
        <end position="654"/>
    </location>
</feature>
<name>H6SPJ8_PARPM</name>
<keyword evidence="8 12" id="KW-0648">Protein biosynthesis</keyword>
<feature type="short sequence motif" description="'HIGH' region" evidence="12">
    <location>
        <begin position="64"/>
        <end position="74"/>
    </location>
</feature>
<dbReference type="CDD" id="cd00818">
    <property type="entry name" value="IleRS_core"/>
    <property type="match status" value="1"/>
</dbReference>
<feature type="domain" description="Methionyl/Valyl/Leucyl/Isoleucyl-tRNA synthetase anticodon-binding" evidence="15">
    <location>
        <begin position="699"/>
        <end position="849"/>
    </location>
</feature>
<dbReference type="Pfam" id="PF06827">
    <property type="entry name" value="zf-FPG_IleRS"/>
    <property type="match status" value="1"/>
</dbReference>
<dbReference type="SUPFAM" id="SSF47323">
    <property type="entry name" value="Anticodon-binding domain of a subclass of class I aminoacyl-tRNA synthetases"/>
    <property type="match status" value="1"/>
</dbReference>
<feature type="short sequence motif" description="'KMSKS' region" evidence="12">
    <location>
        <begin position="616"/>
        <end position="620"/>
    </location>
</feature>
<evidence type="ECO:0000256" key="3">
    <source>
        <dbReference type="ARBA" id="ARBA00022598"/>
    </source>
</evidence>
<comment type="subcellular location">
    <subcellularLocation>
        <location evidence="12">Cytoplasm</location>
    </subcellularLocation>
</comment>
<keyword evidence="4 12" id="KW-0479">Metal-binding</keyword>
<keyword evidence="9 12" id="KW-0030">Aminoacyl-tRNA synthetase</keyword>
<dbReference type="eggNOG" id="COG0060">
    <property type="taxonomic scope" value="Bacteria"/>
</dbReference>
<evidence type="ECO:0000256" key="8">
    <source>
        <dbReference type="ARBA" id="ARBA00022917"/>
    </source>
</evidence>
<evidence type="ECO:0000256" key="12">
    <source>
        <dbReference type="HAMAP-Rule" id="MF_02002"/>
    </source>
</evidence>
<dbReference type="EMBL" id="HE663493">
    <property type="protein sequence ID" value="CCG09523.1"/>
    <property type="molecule type" value="Genomic_DNA"/>
</dbReference>
<dbReference type="EC" id="6.1.1.5" evidence="12"/>
<dbReference type="GO" id="GO:0004822">
    <property type="term" value="F:isoleucine-tRNA ligase activity"/>
    <property type="evidence" value="ECO:0007669"/>
    <property type="project" value="UniProtKB-UniRule"/>
</dbReference>
<dbReference type="GO" id="GO:0006428">
    <property type="term" value="P:isoleucyl-tRNA aminoacylation"/>
    <property type="evidence" value="ECO:0007669"/>
    <property type="project" value="UniProtKB-UniRule"/>
</dbReference>
<comment type="subunit">
    <text evidence="12">Monomer.</text>
</comment>
<dbReference type="InterPro" id="IPR002301">
    <property type="entry name" value="Ile-tRNA-ligase"/>
</dbReference>
<keyword evidence="6 12" id="KW-0862">Zinc</keyword>
<dbReference type="PRINTS" id="PR00984">
    <property type="entry name" value="TRNASYNTHILE"/>
</dbReference>
<dbReference type="GO" id="GO:0005829">
    <property type="term" value="C:cytosol"/>
    <property type="evidence" value="ECO:0007669"/>
    <property type="project" value="TreeGrafter"/>
</dbReference>
<dbReference type="PANTHER" id="PTHR42765">
    <property type="entry name" value="SOLEUCYL-TRNA SYNTHETASE"/>
    <property type="match status" value="1"/>
</dbReference>
<evidence type="ECO:0000256" key="1">
    <source>
        <dbReference type="ARBA" id="ARBA00006887"/>
    </source>
</evidence>
<keyword evidence="5 12" id="KW-0547">Nucleotide-binding</keyword>
<comment type="cofactor">
    <cofactor evidence="12">
        <name>Zn(2+)</name>
        <dbReference type="ChEBI" id="CHEBI:29105"/>
    </cofactor>
    <text evidence="12">Binds 1 zinc ion per subunit.</text>
</comment>
<evidence type="ECO:0000256" key="10">
    <source>
        <dbReference type="ARBA" id="ARBA00025217"/>
    </source>
</evidence>
<dbReference type="InterPro" id="IPR014729">
    <property type="entry name" value="Rossmann-like_a/b/a_fold"/>
</dbReference>
<dbReference type="Proteomes" id="UP000033220">
    <property type="component" value="Chromosome DSM 122"/>
</dbReference>
<dbReference type="Gene3D" id="1.10.730.20">
    <property type="match status" value="1"/>
</dbReference>
<feature type="binding site" evidence="12">
    <location>
        <position position="575"/>
    </location>
    <ligand>
        <name>L-isoleucyl-5'-AMP</name>
        <dbReference type="ChEBI" id="CHEBI:178002"/>
    </ligand>
</feature>
<accession>H6SPJ8</accession>
<keyword evidence="2 12" id="KW-0963">Cytoplasm</keyword>
<dbReference type="Gene3D" id="1.10.10.830">
    <property type="entry name" value="Ile-tRNA synthetase CP2 domain-like"/>
    <property type="match status" value="1"/>
</dbReference>
<evidence type="ECO:0000256" key="9">
    <source>
        <dbReference type="ARBA" id="ARBA00023146"/>
    </source>
</evidence>
<comment type="function">
    <text evidence="10 12">Catalyzes the attachment of isoleucine to tRNA(Ile). As IleRS can inadvertently accommodate and process structurally similar amino acids such as valine, to avoid such errors it has two additional distinct tRNA(Ile)-dependent editing activities. One activity is designated as 'pretransfer' editing and involves the hydrolysis of activated Val-AMP. The other activity is designated 'posttransfer' editing and involves deacylation of mischarged Val-tRNA(Ile).</text>
</comment>
<keyword evidence="7 12" id="KW-0067">ATP-binding</keyword>
<dbReference type="GO" id="GO:0008270">
    <property type="term" value="F:zinc ion binding"/>
    <property type="evidence" value="ECO:0007669"/>
    <property type="project" value="UniProtKB-UniRule"/>
</dbReference>
<evidence type="ECO:0000313" key="16">
    <source>
        <dbReference type="EMBL" id="CCG09523.1"/>
    </source>
</evidence>
<evidence type="ECO:0000256" key="5">
    <source>
        <dbReference type="ARBA" id="ARBA00022741"/>
    </source>
</evidence>
<evidence type="ECO:0000256" key="6">
    <source>
        <dbReference type="ARBA" id="ARBA00022833"/>
    </source>
</evidence>
<comment type="similarity">
    <text evidence="1 12">Belongs to the class-I aminoacyl-tRNA synthetase family. IleS type 1 subfamily.</text>
</comment>
<comment type="domain">
    <text evidence="12">IleRS has two distinct active sites: one for aminoacylation and one for editing. The misactivated valine is translocated from the active site to the editing site, which sterically excludes the correctly activated isoleucine. The single editing site contains two valyl binding pockets, one specific for each substrate (Val-AMP or Val-tRNA(Ile)).</text>
</comment>
<evidence type="ECO:0000259" key="14">
    <source>
        <dbReference type="Pfam" id="PF06827"/>
    </source>
</evidence>
<dbReference type="CDD" id="cd07960">
    <property type="entry name" value="Anticodon_Ia_Ile_BEm"/>
    <property type="match status" value="1"/>
</dbReference>
<evidence type="ECO:0000256" key="11">
    <source>
        <dbReference type="ARBA" id="ARBA00048359"/>
    </source>
</evidence>
<evidence type="ECO:0000313" key="17">
    <source>
        <dbReference type="Proteomes" id="UP000033220"/>
    </source>
</evidence>
<feature type="binding site" evidence="12">
    <location>
        <position position="916"/>
    </location>
    <ligand>
        <name>Zn(2+)</name>
        <dbReference type="ChEBI" id="CHEBI:29105"/>
    </ligand>
</feature>
<dbReference type="GO" id="GO:0002161">
    <property type="term" value="F:aminoacyl-tRNA deacylase activity"/>
    <property type="evidence" value="ECO:0007669"/>
    <property type="project" value="InterPro"/>
</dbReference>
<sequence>MRSSAMTADYKSTVFLPTTAFPMKAGLADKEPEILARWERLDLYARLRDAARGRDKFVLHDGPPYANGHLHNGHALNKILKDVITRSQQMMGKDSNYVPGWDCHGLPIEWKIEERYRAKGQNKDDVDVVAFRRECRAFAEEWIAIQREEFKRLGIVGDWKTPYTTMAYAAEARIVRELGKFLMNGGLYKGAKPVLWSVVEKTALADAEVEYQDHTSTTIWVRFPVVTPAQPALAGASVVIWTTTPWTMPGNRAVAYGAGLSYAVVKVTAVAEGALARVGETLVVGEDLLADVLAHAKISGHEVSATLPGTALAGTVCAHPWRGRGYDYDVPLLAGDFVTADQGTGFVHIAPGHGEDDYFLGRAHGIQPPDTVDGDGLYMAHVPLFAGQHVFKVAPAVLAAMTEAGALLAHGSLTHSYPHSWRSKAPLIFRNTPQWFISMETNDLRAKALQAIEDTRWVPPRGRNRIGAMIESRPDWCVSRQRAWGVPIALFVNKKTGEPLRDPAVIERIAQAFEAEGADAWYTEDPRRFLGPDYDPADFEPVRDIVEVWFDSGCTHAFVLEAREDLKWPADLYLEGSDQHRGWFHTSLLESCGTRGRAPYDAVLTHGFLLDEKGDKFSKSKGNAESPQKVVSTLGADILRLWVVSSDYTNDIRFGPEILKQTTETYRRLRNTLRFLLGALEGFDESERVTDVASMPELERWVLHHLAGLDEQVRACCQSFSFHELFQALNTFCTLDLSAFYLDVRKDVLYCDGPTSPTRRACRTVIDLVFNRLVTWLAPFICFTAEEAWLTRFPSETDSVHLQLFPETPAGWRDEALATRWAQVRGLRRVVTGALERARADKVLGASVQAHPVVYASAERLAACAGLDMAELCITSGLSLVDSAQTPAPEGAHTLEDVTDVAVVVQVAEGDKCQRCWKILPDVGTHAHPGTCGRCDSVLTQASA</sequence>
<dbReference type="NCBIfam" id="TIGR00392">
    <property type="entry name" value="ileS"/>
    <property type="match status" value="1"/>
</dbReference>
<organism evidence="16 17">
    <name type="scientific">Pararhodospirillum photometricum DSM 122</name>
    <dbReference type="NCBI Taxonomy" id="1150469"/>
    <lineage>
        <taxon>Bacteria</taxon>
        <taxon>Pseudomonadati</taxon>
        <taxon>Pseudomonadota</taxon>
        <taxon>Alphaproteobacteria</taxon>
        <taxon>Rhodospirillales</taxon>
        <taxon>Rhodospirillaceae</taxon>
        <taxon>Pararhodospirillum</taxon>
    </lineage>
</organism>
<dbReference type="InterPro" id="IPR050081">
    <property type="entry name" value="Ile-tRNA_ligase"/>
</dbReference>
<dbReference type="STRING" id="1150469.RSPPHO_02897"/>
<feature type="binding site" evidence="12">
    <location>
        <position position="935"/>
    </location>
    <ligand>
        <name>Zn(2+)</name>
        <dbReference type="ChEBI" id="CHEBI:29105"/>
    </ligand>
</feature>
<protein>
    <recommendedName>
        <fullName evidence="12">Isoleucine--tRNA ligase</fullName>
        <ecNumber evidence="12">6.1.1.5</ecNumber>
    </recommendedName>
    <alternativeName>
        <fullName evidence="12">Isoleucyl-tRNA synthetase</fullName>
        <shortName evidence="12">IleRS</shortName>
    </alternativeName>
</protein>
<dbReference type="FunFam" id="3.40.50.620:FF:000042">
    <property type="entry name" value="Isoleucine--tRNA ligase"/>
    <property type="match status" value="1"/>
</dbReference>
<dbReference type="GO" id="GO:0005524">
    <property type="term" value="F:ATP binding"/>
    <property type="evidence" value="ECO:0007669"/>
    <property type="project" value="UniProtKB-UniRule"/>
</dbReference>
<gene>
    <name evidence="12" type="primary">ileS</name>
    <name evidence="16" type="ORF">RSPPHO_02897</name>
</gene>
<evidence type="ECO:0000259" key="15">
    <source>
        <dbReference type="Pfam" id="PF08264"/>
    </source>
</evidence>
<dbReference type="AlphaFoldDB" id="H6SPJ8"/>
<dbReference type="InterPro" id="IPR002300">
    <property type="entry name" value="aa-tRNA-synth_Ia"/>
</dbReference>
<keyword evidence="17" id="KW-1185">Reference proteome</keyword>
<dbReference type="PANTHER" id="PTHR42765:SF1">
    <property type="entry name" value="ISOLEUCINE--TRNA LIGASE, MITOCHONDRIAL"/>
    <property type="match status" value="1"/>
</dbReference>
<dbReference type="InterPro" id="IPR010663">
    <property type="entry name" value="Znf_FPG/IleRS"/>
</dbReference>
<comment type="catalytic activity">
    <reaction evidence="11 12">
        <text>tRNA(Ile) + L-isoleucine + ATP = L-isoleucyl-tRNA(Ile) + AMP + diphosphate</text>
        <dbReference type="Rhea" id="RHEA:11060"/>
        <dbReference type="Rhea" id="RHEA-COMP:9666"/>
        <dbReference type="Rhea" id="RHEA-COMP:9695"/>
        <dbReference type="ChEBI" id="CHEBI:30616"/>
        <dbReference type="ChEBI" id="CHEBI:33019"/>
        <dbReference type="ChEBI" id="CHEBI:58045"/>
        <dbReference type="ChEBI" id="CHEBI:78442"/>
        <dbReference type="ChEBI" id="CHEBI:78528"/>
        <dbReference type="ChEBI" id="CHEBI:456215"/>
        <dbReference type="EC" id="6.1.1.5"/>
    </reaction>
</comment>
<reference evidence="16 17" key="1">
    <citation type="submission" date="2012-02" db="EMBL/GenBank/DDBJ databases">
        <title>Shotgun genome sequence of Phaeospirillum photometricum DSM 122.</title>
        <authorList>
            <person name="Duquesne K."/>
            <person name="Sturgis J."/>
        </authorList>
    </citation>
    <scope>NUCLEOTIDE SEQUENCE [LARGE SCALE GENOMIC DNA]</scope>
    <source>
        <strain evidence="17">DSM122</strain>
    </source>
</reference>
<evidence type="ECO:0000256" key="2">
    <source>
        <dbReference type="ARBA" id="ARBA00022490"/>
    </source>
</evidence>
<dbReference type="Gene3D" id="3.40.50.620">
    <property type="entry name" value="HUPs"/>
    <property type="match status" value="2"/>
</dbReference>
<dbReference type="SUPFAM" id="SSF52374">
    <property type="entry name" value="Nucleotidylyl transferase"/>
    <property type="match status" value="1"/>
</dbReference>